<dbReference type="InterPro" id="IPR014016">
    <property type="entry name" value="UvrD-like_ATP-bd"/>
</dbReference>
<comment type="caution">
    <text evidence="13">The sequence shown here is derived from an EMBL/GenBank/DDBJ whole genome shotgun (WGS) entry which is preliminary data.</text>
</comment>
<keyword evidence="1" id="KW-1277">Toxin-antitoxin system</keyword>
<accession>A0ABR8CG86</accession>
<dbReference type="RefSeq" id="WP_190580685.1">
    <property type="nucleotide sequence ID" value="NZ_CAWPQU010000036.1"/>
</dbReference>
<keyword evidence="3 10" id="KW-0378">Hydrolase</keyword>
<evidence type="ECO:0000256" key="10">
    <source>
        <dbReference type="PROSITE-ProRule" id="PRU00560"/>
    </source>
</evidence>
<dbReference type="InterPro" id="IPR000212">
    <property type="entry name" value="DNA_helicase_UvrD/REP"/>
</dbReference>
<reference evidence="13 14" key="1">
    <citation type="journal article" date="2020" name="ISME J.">
        <title>Comparative genomics reveals insights into cyanobacterial evolution and habitat adaptation.</title>
        <authorList>
            <person name="Chen M.Y."/>
            <person name="Teng W.K."/>
            <person name="Zhao L."/>
            <person name="Hu C.X."/>
            <person name="Zhou Y.K."/>
            <person name="Han B.P."/>
            <person name="Song L.R."/>
            <person name="Shu W.S."/>
        </authorList>
    </citation>
    <scope>NUCLEOTIDE SEQUENCE [LARGE SCALE GENOMIC DNA]</scope>
    <source>
        <strain evidence="13 14">FACHB-1050</strain>
    </source>
</reference>
<evidence type="ECO:0000256" key="3">
    <source>
        <dbReference type="ARBA" id="ARBA00022801"/>
    </source>
</evidence>
<feature type="domain" description="UvrD-like helicase ATP-binding" evidence="12">
    <location>
        <begin position="228"/>
        <end position="514"/>
    </location>
</feature>
<evidence type="ECO:0000256" key="6">
    <source>
        <dbReference type="ARBA" id="ARBA00023235"/>
    </source>
</evidence>
<dbReference type="Gene3D" id="3.30.2310.20">
    <property type="entry name" value="RelE-like"/>
    <property type="match status" value="1"/>
</dbReference>
<dbReference type="SUPFAM" id="SSF52540">
    <property type="entry name" value="P-loop containing nucleoside triphosphate hydrolases"/>
    <property type="match status" value="1"/>
</dbReference>
<comment type="catalytic activity">
    <reaction evidence="9">
        <text>ATP + H2O = ADP + phosphate + H(+)</text>
        <dbReference type="Rhea" id="RHEA:13065"/>
        <dbReference type="ChEBI" id="CHEBI:15377"/>
        <dbReference type="ChEBI" id="CHEBI:15378"/>
        <dbReference type="ChEBI" id="CHEBI:30616"/>
        <dbReference type="ChEBI" id="CHEBI:43474"/>
        <dbReference type="ChEBI" id="CHEBI:456216"/>
        <dbReference type="EC" id="5.6.2.4"/>
    </reaction>
</comment>
<dbReference type="Proteomes" id="UP000618445">
    <property type="component" value="Unassembled WGS sequence"/>
</dbReference>
<keyword evidence="6" id="KW-0413">Isomerase</keyword>
<dbReference type="PROSITE" id="PS51198">
    <property type="entry name" value="UVRD_HELICASE_ATP_BIND"/>
    <property type="match status" value="1"/>
</dbReference>
<evidence type="ECO:0000256" key="8">
    <source>
        <dbReference type="ARBA" id="ARBA00034808"/>
    </source>
</evidence>
<keyword evidence="5 10" id="KW-0067">ATP-binding</keyword>
<dbReference type="Pfam" id="PF00580">
    <property type="entry name" value="UvrD-helicase"/>
    <property type="match status" value="1"/>
</dbReference>
<sequence>MTFSLTFAPTFMHELIGIPQNVAKRVSKATKLLERDPISAEGDAKRLKGYENVYRIRIGDYRLFYAIGTGWVKLLSVRKRNERTYETEIPNVVAPETTLDLQSVKPKKVPSPPSPLSQAGRGGEREDDLLSPSPSGRGARGEGLPFALTEDILQQWQIPAQYWTAIAKVNSAEALLELDMPDRFLNVILDNLYPRSIEEIDTQPEFVLSQAEDLDRYFAGDLSAFLLKLSDEQEKLIQFGSNGTVLIKGGAGTGKSTLALYRIKKLVEQGCTSILFTTYTNALVSYSEQLLEQLLGCPPADKGVEVTTIDAIARRYFVTTGKTTPFLDRDKCLSLLANALEQANIPAQNVFDRQVKLQTLQKLGLPYLLDEILQTIENWGIRTLDDYIAHDRRGRAVPLRQNIREAIWAVYETWEKLLAKNGSLTWEQLRRQALEVAQNLVEKPYQAIVIDEAQDFSPVALRFLLNLTPNFDNIYITADASQSIYQRGFSWKQIHEDLKVTGRTLILKQNYRNTQQIAIACTDILLGTEAGDPECLQQIPSLHIGDPPLLFLSNNQDQELAAIRDFLIDSAKRFRLPLHGSAILCPNNYSAETYAKQLSQLGLKAKFVSGKKIDLKAPYIKVLTLYSAKGLEFPFVVVTGLAAGNFPSFNSDLPTEEHSKIRDEQRRLFYVGCSRAMRSLMVCGSSSYPSEFIENLKAPYWNPHPPAPSPMKGEGE</sequence>
<dbReference type="Pfam" id="PF13361">
    <property type="entry name" value="UvrD_C"/>
    <property type="match status" value="1"/>
</dbReference>
<evidence type="ECO:0000313" key="14">
    <source>
        <dbReference type="Proteomes" id="UP000618445"/>
    </source>
</evidence>
<dbReference type="EC" id="5.6.2.4" evidence="8"/>
<evidence type="ECO:0000256" key="5">
    <source>
        <dbReference type="ARBA" id="ARBA00022840"/>
    </source>
</evidence>
<keyword evidence="14" id="KW-1185">Reference proteome</keyword>
<comment type="catalytic activity">
    <reaction evidence="7">
        <text>Couples ATP hydrolysis with the unwinding of duplex DNA by translocating in the 3'-5' direction.</text>
        <dbReference type="EC" id="5.6.2.4"/>
    </reaction>
</comment>
<dbReference type="InterPro" id="IPR035093">
    <property type="entry name" value="RelE/ParE_toxin_dom_sf"/>
</dbReference>
<organism evidence="13 14">
    <name type="scientific">Phormidium tenue FACHB-1050</name>
    <dbReference type="NCBI Taxonomy" id="2692857"/>
    <lineage>
        <taxon>Bacteria</taxon>
        <taxon>Bacillati</taxon>
        <taxon>Cyanobacteriota</taxon>
        <taxon>Cyanophyceae</taxon>
        <taxon>Oscillatoriophycideae</taxon>
        <taxon>Oscillatoriales</taxon>
        <taxon>Oscillatoriaceae</taxon>
        <taxon>Phormidium</taxon>
    </lineage>
</organism>
<feature type="binding site" evidence="10">
    <location>
        <begin position="249"/>
        <end position="256"/>
    </location>
    <ligand>
        <name>ATP</name>
        <dbReference type="ChEBI" id="CHEBI:30616"/>
    </ligand>
</feature>
<feature type="region of interest" description="Disordered" evidence="11">
    <location>
        <begin position="100"/>
        <end position="141"/>
    </location>
</feature>
<dbReference type="InterPro" id="IPR014017">
    <property type="entry name" value="DNA_helicase_UvrD-like_C"/>
</dbReference>
<evidence type="ECO:0000259" key="12">
    <source>
        <dbReference type="PROSITE" id="PS51198"/>
    </source>
</evidence>
<dbReference type="Pfam" id="PF05016">
    <property type="entry name" value="ParE_toxin"/>
    <property type="match status" value="1"/>
</dbReference>
<evidence type="ECO:0000256" key="11">
    <source>
        <dbReference type="SAM" id="MobiDB-lite"/>
    </source>
</evidence>
<dbReference type="InterPro" id="IPR027417">
    <property type="entry name" value="P-loop_NTPase"/>
</dbReference>
<dbReference type="SUPFAM" id="SSF143011">
    <property type="entry name" value="RelE-like"/>
    <property type="match status" value="1"/>
</dbReference>
<name>A0ABR8CG86_9CYAN</name>
<dbReference type="PANTHER" id="PTHR11070">
    <property type="entry name" value="UVRD / RECB / PCRA DNA HELICASE FAMILY MEMBER"/>
    <property type="match status" value="1"/>
</dbReference>
<evidence type="ECO:0000256" key="2">
    <source>
        <dbReference type="ARBA" id="ARBA00022741"/>
    </source>
</evidence>
<proteinExistence type="predicted"/>
<evidence type="ECO:0000256" key="9">
    <source>
        <dbReference type="ARBA" id="ARBA00048988"/>
    </source>
</evidence>
<keyword evidence="2 10" id="KW-0547">Nucleotide-binding</keyword>
<gene>
    <name evidence="13" type="ORF">H6G05_19785</name>
</gene>
<protein>
    <recommendedName>
        <fullName evidence="8">DNA 3'-5' helicase</fullName>
        <ecNumber evidence="8">5.6.2.4</ecNumber>
    </recommendedName>
</protein>
<evidence type="ECO:0000256" key="1">
    <source>
        <dbReference type="ARBA" id="ARBA00022649"/>
    </source>
</evidence>
<dbReference type="InterPro" id="IPR007712">
    <property type="entry name" value="RelE/ParE_toxin"/>
</dbReference>
<evidence type="ECO:0000313" key="13">
    <source>
        <dbReference type="EMBL" id="MBD2319072.1"/>
    </source>
</evidence>
<dbReference type="Gene3D" id="3.40.50.300">
    <property type="entry name" value="P-loop containing nucleotide triphosphate hydrolases"/>
    <property type="match status" value="2"/>
</dbReference>
<evidence type="ECO:0000256" key="7">
    <source>
        <dbReference type="ARBA" id="ARBA00034617"/>
    </source>
</evidence>
<dbReference type="PANTHER" id="PTHR11070:SF45">
    <property type="entry name" value="DNA 3'-5' HELICASE"/>
    <property type="match status" value="1"/>
</dbReference>
<keyword evidence="4 10" id="KW-0347">Helicase</keyword>
<evidence type="ECO:0000256" key="4">
    <source>
        <dbReference type="ARBA" id="ARBA00022806"/>
    </source>
</evidence>
<dbReference type="EMBL" id="JACJQY010000041">
    <property type="protein sequence ID" value="MBD2319072.1"/>
    <property type="molecule type" value="Genomic_DNA"/>
</dbReference>